<gene>
    <name evidence="2" type="ORF">S03H2_65181</name>
</gene>
<reference evidence="2" key="1">
    <citation type="journal article" date="2014" name="Front. Microbiol.">
        <title>High frequency of phylogenetically diverse reductive dehalogenase-homologous genes in deep subseafloor sedimentary metagenomes.</title>
        <authorList>
            <person name="Kawai M."/>
            <person name="Futagami T."/>
            <person name="Toyoda A."/>
            <person name="Takaki Y."/>
            <person name="Nishi S."/>
            <person name="Hori S."/>
            <person name="Arai W."/>
            <person name="Tsubouchi T."/>
            <person name="Morono Y."/>
            <person name="Uchiyama I."/>
            <person name="Ito T."/>
            <person name="Fujiyama A."/>
            <person name="Inagaki F."/>
            <person name="Takami H."/>
        </authorList>
    </citation>
    <scope>NUCLEOTIDE SEQUENCE</scope>
    <source>
        <strain evidence="2">Expedition CK06-06</strain>
    </source>
</reference>
<dbReference type="Gene3D" id="3.40.50.200">
    <property type="entry name" value="Peptidase S8/S53 domain"/>
    <property type="match status" value="1"/>
</dbReference>
<dbReference type="Pfam" id="PF00082">
    <property type="entry name" value="Peptidase_S8"/>
    <property type="match status" value="1"/>
</dbReference>
<dbReference type="AlphaFoldDB" id="X1K348"/>
<comment type="caution">
    <text evidence="2">The sequence shown here is derived from an EMBL/GenBank/DDBJ whole genome shotgun (WGS) entry which is preliminary data.</text>
</comment>
<dbReference type="EMBL" id="BARU01042419">
    <property type="protein sequence ID" value="GAH84724.1"/>
    <property type="molecule type" value="Genomic_DNA"/>
</dbReference>
<proteinExistence type="predicted"/>
<dbReference type="GO" id="GO:0004252">
    <property type="term" value="F:serine-type endopeptidase activity"/>
    <property type="evidence" value="ECO:0007669"/>
    <property type="project" value="InterPro"/>
</dbReference>
<protein>
    <recommendedName>
        <fullName evidence="1">Peptidase S8/S53 domain-containing protein</fullName>
    </recommendedName>
</protein>
<sequence>GPDIPISDDEVSYWTLAIDQRFTSSNAVVTVAAGNSGELYHEAELNRIQPPSDAVSVLSVGATNTVGKKWERATYSSVGPGRSPGIVKPDGVVFGGTESEPFYALDNNCQITPVMGTSFASPITLRSAASITAQLGASLNPMTIRALMIHYWDIHRQVGF</sequence>
<name>X1K348_9ZZZZ</name>
<dbReference type="InterPro" id="IPR036852">
    <property type="entry name" value="Peptidase_S8/S53_dom_sf"/>
</dbReference>
<dbReference type="InterPro" id="IPR000209">
    <property type="entry name" value="Peptidase_S8/S53_dom"/>
</dbReference>
<dbReference type="PROSITE" id="PS51892">
    <property type="entry name" value="SUBTILASE"/>
    <property type="match status" value="1"/>
</dbReference>
<evidence type="ECO:0000259" key="1">
    <source>
        <dbReference type="Pfam" id="PF00082"/>
    </source>
</evidence>
<feature type="domain" description="Peptidase S8/S53" evidence="1">
    <location>
        <begin position="9"/>
        <end position="150"/>
    </location>
</feature>
<evidence type="ECO:0000313" key="2">
    <source>
        <dbReference type="EMBL" id="GAH84724.1"/>
    </source>
</evidence>
<organism evidence="2">
    <name type="scientific">marine sediment metagenome</name>
    <dbReference type="NCBI Taxonomy" id="412755"/>
    <lineage>
        <taxon>unclassified sequences</taxon>
        <taxon>metagenomes</taxon>
        <taxon>ecological metagenomes</taxon>
    </lineage>
</organism>
<dbReference type="GO" id="GO:0006508">
    <property type="term" value="P:proteolysis"/>
    <property type="evidence" value="ECO:0007669"/>
    <property type="project" value="InterPro"/>
</dbReference>
<dbReference type="SUPFAM" id="SSF52743">
    <property type="entry name" value="Subtilisin-like"/>
    <property type="match status" value="1"/>
</dbReference>
<accession>X1K348</accession>
<feature type="non-terminal residue" evidence="2">
    <location>
        <position position="1"/>
    </location>
</feature>